<dbReference type="InterPro" id="IPR002347">
    <property type="entry name" value="SDR_fam"/>
</dbReference>
<sequence length="54" mass="5588">MGLDQYTMHGKVVVVTGSSQGIGKGLAIGLAKEGAKVVVNSRKKEKDGTGSERD</sequence>
<accession>A0A1G6IQV2</accession>
<evidence type="ECO:0000313" key="2">
    <source>
        <dbReference type="EMBL" id="SDC08867.1"/>
    </source>
</evidence>
<dbReference type="STRING" id="1236220.SAMN04488112_10316"/>
<dbReference type="PANTHER" id="PTHR43943:SF2">
    <property type="entry name" value="DEHYDROGENASE_REDUCTASE 4"/>
    <property type="match status" value="1"/>
</dbReference>
<dbReference type="SUPFAM" id="SSF51735">
    <property type="entry name" value="NAD(P)-binding Rossmann-fold domains"/>
    <property type="match status" value="1"/>
</dbReference>
<dbReference type="OrthoDB" id="5786478at2"/>
<dbReference type="Proteomes" id="UP000199387">
    <property type="component" value="Unassembled WGS sequence"/>
</dbReference>
<gene>
    <name evidence="2" type="ORF">SAMN04488112_10316</name>
</gene>
<reference evidence="2 3" key="1">
    <citation type="submission" date="2016-10" db="EMBL/GenBank/DDBJ databases">
        <authorList>
            <person name="de Groot N.N."/>
        </authorList>
    </citation>
    <scope>NUCLEOTIDE SEQUENCE [LARGE SCALE GENOMIC DNA]</scope>
    <source>
        <strain evidence="2 3">DSM 45514</strain>
    </source>
</reference>
<dbReference type="Gene3D" id="3.40.50.720">
    <property type="entry name" value="NAD(P)-binding Rossmann-like Domain"/>
    <property type="match status" value="1"/>
</dbReference>
<name>A0A1G6IQV2_9BACL</name>
<dbReference type="Pfam" id="PF00106">
    <property type="entry name" value="adh_short"/>
    <property type="match status" value="1"/>
</dbReference>
<organism evidence="2 3">
    <name type="scientific">Melghirimyces thermohalophilus</name>
    <dbReference type="NCBI Taxonomy" id="1236220"/>
    <lineage>
        <taxon>Bacteria</taxon>
        <taxon>Bacillati</taxon>
        <taxon>Bacillota</taxon>
        <taxon>Bacilli</taxon>
        <taxon>Bacillales</taxon>
        <taxon>Thermoactinomycetaceae</taxon>
        <taxon>Melghirimyces</taxon>
    </lineage>
</organism>
<proteinExistence type="inferred from homology"/>
<dbReference type="PANTHER" id="PTHR43943">
    <property type="entry name" value="DEHYDROGENASE/REDUCTASE (SDR FAMILY) MEMBER 4"/>
    <property type="match status" value="1"/>
</dbReference>
<protein>
    <submittedName>
        <fullName evidence="2">Short chain dehydrogenase</fullName>
    </submittedName>
</protein>
<dbReference type="AlphaFoldDB" id="A0A1G6IQV2"/>
<evidence type="ECO:0000313" key="3">
    <source>
        <dbReference type="Proteomes" id="UP000199387"/>
    </source>
</evidence>
<evidence type="ECO:0000256" key="1">
    <source>
        <dbReference type="ARBA" id="ARBA00006484"/>
    </source>
</evidence>
<dbReference type="RefSeq" id="WP_091566373.1">
    <property type="nucleotide sequence ID" value="NZ_FMZA01000003.1"/>
</dbReference>
<dbReference type="EMBL" id="FMZA01000003">
    <property type="protein sequence ID" value="SDC08867.1"/>
    <property type="molecule type" value="Genomic_DNA"/>
</dbReference>
<comment type="similarity">
    <text evidence="1">Belongs to the short-chain dehydrogenases/reductases (SDR) family.</text>
</comment>
<dbReference type="InterPro" id="IPR036291">
    <property type="entry name" value="NAD(P)-bd_dom_sf"/>
</dbReference>
<keyword evidence="3" id="KW-1185">Reference proteome</keyword>